<dbReference type="EMBL" id="MN740041">
    <property type="protein sequence ID" value="QHT85424.1"/>
    <property type="molecule type" value="Genomic_DNA"/>
</dbReference>
<feature type="region of interest" description="Disordered" evidence="1">
    <location>
        <begin position="1"/>
        <end position="46"/>
    </location>
</feature>
<feature type="compositionally biased region" description="Basic and acidic residues" evidence="1">
    <location>
        <begin position="8"/>
        <end position="40"/>
    </location>
</feature>
<name>A0A6C0HXX7_9ZZZZ</name>
<reference evidence="2" key="1">
    <citation type="journal article" date="2020" name="Nature">
        <title>Giant virus diversity and host interactions through global metagenomics.</title>
        <authorList>
            <person name="Schulz F."/>
            <person name="Roux S."/>
            <person name="Paez-Espino D."/>
            <person name="Jungbluth S."/>
            <person name="Walsh D.A."/>
            <person name="Denef V.J."/>
            <person name="McMahon K.D."/>
            <person name="Konstantinidis K.T."/>
            <person name="Eloe-Fadrosh E.A."/>
            <person name="Kyrpides N.C."/>
            <person name="Woyke T."/>
        </authorList>
    </citation>
    <scope>NUCLEOTIDE SEQUENCE</scope>
    <source>
        <strain evidence="2">GVMAG-M-3300023184-17</strain>
    </source>
</reference>
<dbReference type="AlphaFoldDB" id="A0A6C0HXX7"/>
<sequence length="185" mass="20879">MKYFLPKVDLKPLPRLGVDKGEKGDQGEKGEKGEKGDKGDTGPPAEPGPFDGFHCDYVDLPLYNKHCIGYTTQITQDEDHFSLYPTVTKHTVGFQVPDIGVWLLQVNVSLDKYTSIPYMHYCTIDTLLIPMNFPVHRVSDFEYLCSFTVVLPVTSLTPWYDVVYCSQCEEQTIHAKTIILATRIG</sequence>
<accession>A0A6C0HXX7</accession>
<evidence type="ECO:0000313" key="2">
    <source>
        <dbReference type="EMBL" id="QHT85424.1"/>
    </source>
</evidence>
<organism evidence="2">
    <name type="scientific">viral metagenome</name>
    <dbReference type="NCBI Taxonomy" id="1070528"/>
    <lineage>
        <taxon>unclassified sequences</taxon>
        <taxon>metagenomes</taxon>
        <taxon>organismal metagenomes</taxon>
    </lineage>
</organism>
<proteinExistence type="predicted"/>
<dbReference type="Gene3D" id="1.20.5.320">
    <property type="entry name" value="6-Phosphogluconate Dehydrogenase, domain 3"/>
    <property type="match status" value="1"/>
</dbReference>
<protein>
    <submittedName>
        <fullName evidence="2">Uncharacterized protein</fullName>
    </submittedName>
</protein>
<evidence type="ECO:0000256" key="1">
    <source>
        <dbReference type="SAM" id="MobiDB-lite"/>
    </source>
</evidence>